<reference evidence="9 10" key="1">
    <citation type="submission" date="2019-07" db="EMBL/GenBank/DDBJ databases">
        <title>Reinekea sp. strain SSH23 genome sequencing and assembly.</title>
        <authorList>
            <person name="Kim I."/>
        </authorList>
    </citation>
    <scope>NUCLEOTIDE SEQUENCE [LARGE SCALE GENOMIC DNA]</scope>
    <source>
        <strain evidence="9 10">SSH23</strain>
    </source>
</reference>
<dbReference type="PROSITE" id="PS00211">
    <property type="entry name" value="ABC_TRANSPORTER_1"/>
    <property type="match status" value="1"/>
</dbReference>
<evidence type="ECO:0000256" key="1">
    <source>
        <dbReference type="ARBA" id="ARBA00005417"/>
    </source>
</evidence>
<dbReference type="InterPro" id="IPR003439">
    <property type="entry name" value="ABC_transporter-like_ATP-bd"/>
</dbReference>
<dbReference type="AlphaFoldDB" id="A0A5C8Z894"/>
<evidence type="ECO:0000313" key="9">
    <source>
        <dbReference type="EMBL" id="TXR53534.1"/>
    </source>
</evidence>
<accession>A0A5C8Z894</accession>
<sequence length="228" mass="25611">MSLKSVLKCQSVSRQFKMGSEYIQVLNEIDFSISQGEMVSIVGTSGSGKTTLLNLLAGLDDPSEGSVYMDEQAINKLGDVARAKLRNQFMGFVFQFHHLLPEFSAIDNVLIPHRIRNQVTKEARLYAQQLLQQVGLQDRMDHRPAELSGGERQRVAIARALVNKPGIVMMDEPTGNLDEQTSEQIQSMIESLNQQTGTSFVVVTHNQEWSNQFPTQYRLTKGQLTQVR</sequence>
<dbReference type="EMBL" id="VKAD01000001">
    <property type="protein sequence ID" value="TXR53534.1"/>
    <property type="molecule type" value="Genomic_DNA"/>
</dbReference>
<dbReference type="GO" id="GO:0005524">
    <property type="term" value="F:ATP binding"/>
    <property type="evidence" value="ECO:0007669"/>
    <property type="project" value="UniProtKB-KW"/>
</dbReference>
<organism evidence="9 10">
    <name type="scientific">Reinekea thalattae</name>
    <dbReference type="NCBI Taxonomy" id="2593301"/>
    <lineage>
        <taxon>Bacteria</taxon>
        <taxon>Pseudomonadati</taxon>
        <taxon>Pseudomonadota</taxon>
        <taxon>Gammaproteobacteria</taxon>
        <taxon>Oceanospirillales</taxon>
        <taxon>Saccharospirillaceae</taxon>
        <taxon>Reinekea</taxon>
    </lineage>
</organism>
<dbReference type="SMART" id="SM00382">
    <property type="entry name" value="AAA"/>
    <property type="match status" value="1"/>
</dbReference>
<dbReference type="PANTHER" id="PTHR42798:SF2">
    <property type="entry name" value="ABC TRANSPORTER ATP-BINDING PROTEIN MG467-RELATED"/>
    <property type="match status" value="1"/>
</dbReference>
<dbReference type="GO" id="GO:0089705">
    <property type="term" value="P:protein localization to outer membrane"/>
    <property type="evidence" value="ECO:0007669"/>
    <property type="project" value="UniProtKB-ARBA"/>
</dbReference>
<keyword evidence="6" id="KW-1278">Translocase</keyword>
<evidence type="ECO:0000256" key="7">
    <source>
        <dbReference type="ARBA" id="ARBA00023136"/>
    </source>
</evidence>
<comment type="caution">
    <text evidence="9">The sequence shown here is derived from an EMBL/GenBank/DDBJ whole genome shotgun (WGS) entry which is preliminary data.</text>
</comment>
<evidence type="ECO:0000313" key="10">
    <source>
        <dbReference type="Proteomes" id="UP000321764"/>
    </source>
</evidence>
<keyword evidence="7" id="KW-0472">Membrane</keyword>
<dbReference type="InterPro" id="IPR017911">
    <property type="entry name" value="MacB-like_ATP-bd"/>
</dbReference>
<evidence type="ECO:0000256" key="4">
    <source>
        <dbReference type="ARBA" id="ARBA00022741"/>
    </source>
</evidence>
<feature type="domain" description="ABC transporter" evidence="8">
    <location>
        <begin position="7"/>
        <end position="227"/>
    </location>
</feature>
<dbReference type="CDD" id="cd03255">
    <property type="entry name" value="ABC_MJ0796_LolCDE_FtsE"/>
    <property type="match status" value="1"/>
</dbReference>
<protein>
    <submittedName>
        <fullName evidence="9">ABC transporter ATP-binding protein</fullName>
    </submittedName>
</protein>
<keyword evidence="3" id="KW-1003">Cell membrane</keyword>
<dbReference type="PROSITE" id="PS50893">
    <property type="entry name" value="ABC_TRANSPORTER_2"/>
    <property type="match status" value="1"/>
</dbReference>
<keyword evidence="5 9" id="KW-0067">ATP-binding</keyword>
<evidence type="ECO:0000256" key="5">
    <source>
        <dbReference type="ARBA" id="ARBA00022840"/>
    </source>
</evidence>
<dbReference type="GO" id="GO:0044874">
    <property type="term" value="P:lipoprotein localization to outer membrane"/>
    <property type="evidence" value="ECO:0007669"/>
    <property type="project" value="UniProtKB-ARBA"/>
</dbReference>
<dbReference type="PANTHER" id="PTHR42798">
    <property type="entry name" value="LIPOPROTEIN-RELEASING SYSTEM ATP-BINDING PROTEIN LOLD"/>
    <property type="match status" value="1"/>
</dbReference>
<dbReference type="Gene3D" id="3.40.50.300">
    <property type="entry name" value="P-loop containing nucleotide triphosphate hydrolases"/>
    <property type="match status" value="1"/>
</dbReference>
<gene>
    <name evidence="9" type="ORF">FME95_02905</name>
</gene>
<keyword evidence="2" id="KW-0813">Transport</keyword>
<dbReference type="OrthoDB" id="9801477at2"/>
<dbReference type="GO" id="GO:0016887">
    <property type="term" value="F:ATP hydrolysis activity"/>
    <property type="evidence" value="ECO:0007669"/>
    <property type="project" value="InterPro"/>
</dbReference>
<dbReference type="FunFam" id="3.40.50.300:FF:000230">
    <property type="entry name" value="Lipoprotein-releasing system ATP-binding protein LolD"/>
    <property type="match status" value="1"/>
</dbReference>
<dbReference type="InterPro" id="IPR003593">
    <property type="entry name" value="AAA+_ATPase"/>
</dbReference>
<dbReference type="InterPro" id="IPR017871">
    <property type="entry name" value="ABC_transporter-like_CS"/>
</dbReference>
<evidence type="ECO:0000256" key="3">
    <source>
        <dbReference type="ARBA" id="ARBA00022475"/>
    </source>
</evidence>
<dbReference type="InterPro" id="IPR027417">
    <property type="entry name" value="P-loop_NTPase"/>
</dbReference>
<comment type="similarity">
    <text evidence="1">Belongs to the ABC transporter superfamily.</text>
</comment>
<keyword evidence="10" id="KW-1185">Reference proteome</keyword>
<evidence type="ECO:0000256" key="6">
    <source>
        <dbReference type="ARBA" id="ARBA00022967"/>
    </source>
</evidence>
<dbReference type="RefSeq" id="WP_147712934.1">
    <property type="nucleotide sequence ID" value="NZ_VKAD01000001.1"/>
</dbReference>
<evidence type="ECO:0000256" key="2">
    <source>
        <dbReference type="ARBA" id="ARBA00022448"/>
    </source>
</evidence>
<name>A0A5C8Z894_9GAMM</name>
<dbReference type="Proteomes" id="UP000321764">
    <property type="component" value="Unassembled WGS sequence"/>
</dbReference>
<dbReference type="SUPFAM" id="SSF52540">
    <property type="entry name" value="P-loop containing nucleoside triphosphate hydrolases"/>
    <property type="match status" value="1"/>
</dbReference>
<dbReference type="Pfam" id="PF00005">
    <property type="entry name" value="ABC_tran"/>
    <property type="match status" value="1"/>
</dbReference>
<keyword evidence="4" id="KW-0547">Nucleotide-binding</keyword>
<proteinExistence type="inferred from homology"/>
<evidence type="ECO:0000259" key="8">
    <source>
        <dbReference type="PROSITE" id="PS50893"/>
    </source>
</evidence>